<protein>
    <submittedName>
        <fullName evidence="2">Uncharacterized protein</fullName>
    </submittedName>
</protein>
<reference evidence="2" key="1">
    <citation type="submission" date="2020-06" db="EMBL/GenBank/DDBJ databases">
        <authorList>
            <consortium name="Plant Systems Biology data submission"/>
        </authorList>
    </citation>
    <scope>NUCLEOTIDE SEQUENCE</scope>
    <source>
        <strain evidence="2">D6</strain>
    </source>
</reference>
<keyword evidence="3" id="KW-1185">Reference proteome</keyword>
<feature type="chain" id="PRO_5040243663" evidence="1">
    <location>
        <begin position="23"/>
        <end position="256"/>
    </location>
</feature>
<feature type="signal peptide" evidence="1">
    <location>
        <begin position="1"/>
        <end position="22"/>
    </location>
</feature>
<keyword evidence="1" id="KW-0732">Signal</keyword>
<sequence>MKLTLTPFTVVTIALCAVRAQGDCPDGCKATQHCDTDTNTCVRFEELCGEAGCAANEFCGSDKTCKAFSCANWYRFSPWRLAEQGATPMECEVVTDPNIWQVIYSCETSPTQGPKLYSNQKCTSMVGEDSFHCFNLTQDFDFTDYEAQVTAAQGNNEACLGVDQNPTDRVMLYQVTYDHPDQKAPERVDLDGEAGSATLQTELALQSIFVEYVKKDSPIVEDNTQDNIPDSGGMSSARVDLLMLMTGAGVIVFGCM</sequence>
<comment type="caution">
    <text evidence="2">The sequence shown here is derived from an EMBL/GenBank/DDBJ whole genome shotgun (WGS) entry which is preliminary data.</text>
</comment>
<evidence type="ECO:0000313" key="2">
    <source>
        <dbReference type="EMBL" id="CAB9500523.1"/>
    </source>
</evidence>
<evidence type="ECO:0000313" key="3">
    <source>
        <dbReference type="Proteomes" id="UP001153069"/>
    </source>
</evidence>
<accession>A0A9N8DCN3</accession>
<organism evidence="2 3">
    <name type="scientific">Seminavis robusta</name>
    <dbReference type="NCBI Taxonomy" id="568900"/>
    <lineage>
        <taxon>Eukaryota</taxon>
        <taxon>Sar</taxon>
        <taxon>Stramenopiles</taxon>
        <taxon>Ochrophyta</taxon>
        <taxon>Bacillariophyta</taxon>
        <taxon>Bacillariophyceae</taxon>
        <taxon>Bacillariophycidae</taxon>
        <taxon>Naviculales</taxon>
        <taxon>Naviculaceae</taxon>
        <taxon>Seminavis</taxon>
    </lineage>
</organism>
<evidence type="ECO:0000256" key="1">
    <source>
        <dbReference type="SAM" id="SignalP"/>
    </source>
</evidence>
<proteinExistence type="predicted"/>
<gene>
    <name evidence="2" type="ORF">SEMRO_85_G045440.1</name>
</gene>
<dbReference type="EMBL" id="CAICTM010000084">
    <property type="protein sequence ID" value="CAB9500523.1"/>
    <property type="molecule type" value="Genomic_DNA"/>
</dbReference>
<dbReference type="AlphaFoldDB" id="A0A9N8DCN3"/>
<dbReference type="Proteomes" id="UP001153069">
    <property type="component" value="Unassembled WGS sequence"/>
</dbReference>
<name>A0A9N8DCN3_9STRA</name>